<evidence type="ECO:0000256" key="5">
    <source>
        <dbReference type="ARBA" id="ARBA00022679"/>
    </source>
</evidence>
<keyword evidence="5" id="KW-0808">Transferase</keyword>
<evidence type="ECO:0000313" key="15">
    <source>
        <dbReference type="Proteomes" id="UP000319769"/>
    </source>
</evidence>
<evidence type="ECO:0000256" key="11">
    <source>
        <dbReference type="SAM" id="Phobius"/>
    </source>
</evidence>
<keyword evidence="15" id="KW-1185">Reference proteome</keyword>
<evidence type="ECO:0000256" key="2">
    <source>
        <dbReference type="ARBA" id="ARBA00004236"/>
    </source>
</evidence>
<keyword evidence="9" id="KW-0902">Two-component regulatory system</keyword>
<evidence type="ECO:0000256" key="10">
    <source>
        <dbReference type="ARBA" id="ARBA00023136"/>
    </source>
</evidence>
<comment type="subcellular location">
    <subcellularLocation>
        <location evidence="2">Cell membrane</location>
    </subcellularLocation>
</comment>
<dbReference type="SMART" id="SM00387">
    <property type="entry name" value="HATPase_c"/>
    <property type="match status" value="1"/>
</dbReference>
<name>A0A5N0V4H4_9PSEU</name>
<dbReference type="AlphaFoldDB" id="A0A5N0V4H4"/>
<dbReference type="Gene3D" id="1.10.287.130">
    <property type="match status" value="1"/>
</dbReference>
<organism evidence="14 15">
    <name type="scientific">Amycolatopsis acidicola</name>
    <dbReference type="NCBI Taxonomy" id="2596893"/>
    <lineage>
        <taxon>Bacteria</taxon>
        <taxon>Bacillati</taxon>
        <taxon>Actinomycetota</taxon>
        <taxon>Actinomycetes</taxon>
        <taxon>Pseudonocardiales</taxon>
        <taxon>Pseudonocardiaceae</taxon>
        <taxon>Amycolatopsis</taxon>
    </lineage>
</organism>
<dbReference type="CDD" id="cd00075">
    <property type="entry name" value="HATPase"/>
    <property type="match status" value="1"/>
</dbReference>
<dbReference type="Pfam" id="PF02518">
    <property type="entry name" value="HATPase_c"/>
    <property type="match status" value="1"/>
</dbReference>
<evidence type="ECO:0000256" key="3">
    <source>
        <dbReference type="ARBA" id="ARBA00012438"/>
    </source>
</evidence>
<evidence type="ECO:0000256" key="9">
    <source>
        <dbReference type="ARBA" id="ARBA00023012"/>
    </source>
</evidence>
<evidence type="ECO:0000259" key="12">
    <source>
        <dbReference type="PROSITE" id="PS50109"/>
    </source>
</evidence>
<dbReference type="OrthoDB" id="9786919at2"/>
<feature type="domain" description="HAMP" evidence="13">
    <location>
        <begin position="185"/>
        <end position="242"/>
    </location>
</feature>
<dbReference type="PROSITE" id="PS50109">
    <property type="entry name" value="HIS_KIN"/>
    <property type="match status" value="1"/>
</dbReference>
<dbReference type="CDD" id="cd00082">
    <property type="entry name" value="HisKA"/>
    <property type="match status" value="1"/>
</dbReference>
<dbReference type="SUPFAM" id="SSF55874">
    <property type="entry name" value="ATPase domain of HSP90 chaperone/DNA topoisomerase II/histidine kinase"/>
    <property type="match status" value="1"/>
</dbReference>
<keyword evidence="10 11" id="KW-0472">Membrane</keyword>
<dbReference type="InterPro" id="IPR050428">
    <property type="entry name" value="TCS_sensor_his_kinase"/>
</dbReference>
<gene>
    <name evidence="14" type="ORF">FPZ12_014300</name>
</gene>
<evidence type="ECO:0000256" key="6">
    <source>
        <dbReference type="ARBA" id="ARBA00022692"/>
    </source>
</evidence>
<dbReference type="Gene3D" id="3.30.565.10">
    <property type="entry name" value="Histidine kinase-like ATPase, C-terminal domain"/>
    <property type="match status" value="1"/>
</dbReference>
<dbReference type="PROSITE" id="PS50885">
    <property type="entry name" value="HAMP"/>
    <property type="match status" value="1"/>
</dbReference>
<evidence type="ECO:0000256" key="1">
    <source>
        <dbReference type="ARBA" id="ARBA00000085"/>
    </source>
</evidence>
<keyword evidence="7 14" id="KW-0418">Kinase</keyword>
<sequence length="465" mass="48868">MRARLLPIVLSLVVLVLLGMGIPLALSLSDSEEQSMFLDRIMMTSRLASLAQRPLLDGHDDLIGKVLARYEQVYGVAAIVLDQDGVPQASAPSRPQLTDPGVQSAVTEALAGRQPQTSGLFLPWDSRPLVLAEPVMVDGEVRGAVVTVSPTGALREIVLVRWAVIGGGGLVALIIAILLALPLVQWILRPIRRLDEAAGRVVVAVTEAAAVQPAATNTGPPELRKLARSFDDMAAGMSDVLAAQRAFVADASHQLRNPLTALSLRLSNLDDHVAPEAAGDHAAAVAEAQRLNDVLDGLLTLARTEASAAGSVVIDATAALEDRVNAWRPVAAARDVELRSEVAEGLSVYAVPRAVGAILDALLDNAVKFSAGQGPGATVEVAARHAGRVVSIAVRDHGPGLNESELDRATDRFWRSPSKQNVSGSGLGLAIVRNIVDRSRGTLRLDLPDGGGLRISVELPSHPLT</sequence>
<keyword evidence="8 11" id="KW-1133">Transmembrane helix</keyword>
<evidence type="ECO:0000313" key="14">
    <source>
        <dbReference type="EMBL" id="KAA9161319.1"/>
    </source>
</evidence>
<dbReference type="GO" id="GO:0005886">
    <property type="term" value="C:plasma membrane"/>
    <property type="evidence" value="ECO:0007669"/>
    <property type="project" value="UniProtKB-SubCell"/>
</dbReference>
<dbReference type="PANTHER" id="PTHR45436:SF5">
    <property type="entry name" value="SENSOR HISTIDINE KINASE TRCS"/>
    <property type="match status" value="1"/>
</dbReference>
<dbReference type="SMART" id="SM00388">
    <property type="entry name" value="HisKA"/>
    <property type="match status" value="1"/>
</dbReference>
<dbReference type="PRINTS" id="PR00344">
    <property type="entry name" value="BCTRLSENSOR"/>
</dbReference>
<evidence type="ECO:0000256" key="7">
    <source>
        <dbReference type="ARBA" id="ARBA00022777"/>
    </source>
</evidence>
<comment type="catalytic activity">
    <reaction evidence="1">
        <text>ATP + protein L-histidine = ADP + protein N-phospho-L-histidine.</text>
        <dbReference type="EC" id="2.7.13.3"/>
    </reaction>
</comment>
<proteinExistence type="predicted"/>
<dbReference type="Proteomes" id="UP000319769">
    <property type="component" value="Unassembled WGS sequence"/>
</dbReference>
<dbReference type="EMBL" id="VMNW02000017">
    <property type="protein sequence ID" value="KAA9161319.1"/>
    <property type="molecule type" value="Genomic_DNA"/>
</dbReference>
<dbReference type="InterPro" id="IPR036097">
    <property type="entry name" value="HisK_dim/P_sf"/>
</dbReference>
<dbReference type="InterPro" id="IPR003661">
    <property type="entry name" value="HisK_dim/P_dom"/>
</dbReference>
<dbReference type="InterPro" id="IPR036890">
    <property type="entry name" value="HATPase_C_sf"/>
</dbReference>
<evidence type="ECO:0000259" key="13">
    <source>
        <dbReference type="PROSITE" id="PS50885"/>
    </source>
</evidence>
<dbReference type="PANTHER" id="PTHR45436">
    <property type="entry name" value="SENSOR HISTIDINE KINASE YKOH"/>
    <property type="match status" value="1"/>
</dbReference>
<dbReference type="InterPro" id="IPR003594">
    <property type="entry name" value="HATPase_dom"/>
</dbReference>
<dbReference type="Pfam" id="PF00512">
    <property type="entry name" value="HisKA"/>
    <property type="match status" value="1"/>
</dbReference>
<evidence type="ECO:0000256" key="8">
    <source>
        <dbReference type="ARBA" id="ARBA00022989"/>
    </source>
</evidence>
<keyword evidence="6 11" id="KW-0812">Transmembrane</keyword>
<accession>A0A5N0V4H4</accession>
<dbReference type="GO" id="GO:0000155">
    <property type="term" value="F:phosphorelay sensor kinase activity"/>
    <property type="evidence" value="ECO:0007669"/>
    <property type="project" value="InterPro"/>
</dbReference>
<dbReference type="SMART" id="SM00304">
    <property type="entry name" value="HAMP"/>
    <property type="match status" value="1"/>
</dbReference>
<protein>
    <recommendedName>
        <fullName evidence="3">histidine kinase</fullName>
        <ecNumber evidence="3">2.7.13.3</ecNumber>
    </recommendedName>
</protein>
<dbReference type="RefSeq" id="WP_144757678.1">
    <property type="nucleotide sequence ID" value="NZ_VMNW02000017.1"/>
</dbReference>
<dbReference type="InterPro" id="IPR003660">
    <property type="entry name" value="HAMP_dom"/>
</dbReference>
<keyword evidence="4" id="KW-0597">Phosphoprotein</keyword>
<dbReference type="InterPro" id="IPR005467">
    <property type="entry name" value="His_kinase_dom"/>
</dbReference>
<dbReference type="InterPro" id="IPR004358">
    <property type="entry name" value="Sig_transdc_His_kin-like_C"/>
</dbReference>
<feature type="transmembrane region" description="Helical" evidence="11">
    <location>
        <begin position="159"/>
        <end position="184"/>
    </location>
</feature>
<dbReference type="Gene3D" id="6.10.340.10">
    <property type="match status" value="1"/>
</dbReference>
<evidence type="ECO:0000256" key="4">
    <source>
        <dbReference type="ARBA" id="ARBA00022553"/>
    </source>
</evidence>
<reference evidence="14" key="1">
    <citation type="submission" date="2019-09" db="EMBL/GenBank/DDBJ databases">
        <authorList>
            <person name="Teo W.F.A."/>
            <person name="Duangmal K."/>
        </authorList>
    </citation>
    <scope>NUCLEOTIDE SEQUENCE [LARGE SCALE GENOMIC DNA]</scope>
    <source>
        <strain evidence="14">K81G1</strain>
    </source>
</reference>
<comment type="caution">
    <text evidence="14">The sequence shown here is derived from an EMBL/GenBank/DDBJ whole genome shotgun (WGS) entry which is preliminary data.</text>
</comment>
<dbReference type="SUPFAM" id="SSF47384">
    <property type="entry name" value="Homodimeric domain of signal transducing histidine kinase"/>
    <property type="match status" value="1"/>
</dbReference>
<feature type="domain" description="Histidine kinase" evidence="12">
    <location>
        <begin position="250"/>
        <end position="463"/>
    </location>
</feature>
<dbReference type="EC" id="2.7.13.3" evidence="3"/>